<dbReference type="Gene3D" id="1.20.81.30">
    <property type="entry name" value="Type II secretion system (T2SS), domain F"/>
    <property type="match status" value="2"/>
</dbReference>
<evidence type="ECO:0000256" key="5">
    <source>
        <dbReference type="ARBA" id="ARBA00022989"/>
    </source>
</evidence>
<proteinExistence type="inferred from homology"/>
<evidence type="ECO:0000256" key="3">
    <source>
        <dbReference type="ARBA" id="ARBA00022475"/>
    </source>
</evidence>
<dbReference type="PANTHER" id="PTHR30012">
    <property type="entry name" value="GENERAL SECRETION PATHWAY PROTEIN"/>
    <property type="match status" value="1"/>
</dbReference>
<feature type="domain" description="Type II secretion system protein GspF" evidence="8">
    <location>
        <begin position="196"/>
        <end position="316"/>
    </location>
</feature>
<dbReference type="PANTHER" id="PTHR30012:SF0">
    <property type="entry name" value="TYPE II SECRETION SYSTEM PROTEIN F-RELATED"/>
    <property type="match status" value="1"/>
</dbReference>
<dbReference type="Proteomes" id="UP000018482">
    <property type="component" value="Unassembled WGS sequence"/>
</dbReference>
<dbReference type="eggNOG" id="COG1459">
    <property type="taxonomic scope" value="Bacteria"/>
</dbReference>
<sequence>MSIHKQVKLIQLFSTLLGSGFNLPETVDFLERSRLVPKQQVSIMKETLLEGFGLPVLMKQLGFSDTVVTQLALAEVHGNQLRSLQKIMAYLKQVRKVKAKLAEVMTYPIVLLGFLVIIVMGLKNYLLPQLEEQNMATRLLEHFPQIFLGGIFVGLVLVGIAYGLASKMSSLGLATLLSRLPFVGDLVQLYLTAFYAREWGNLLGQGVEMTNLVQLMQKQESRLFRELGHDMEEAFIAGQSFHEKVMAYPFFLKELSLIIEYGHAKGHLGQELDIFSEELWERFFKRLNRATQFVQPLVFILVALMIVMIYAAMLLPMYQSMEVM</sequence>
<dbReference type="InterPro" id="IPR003004">
    <property type="entry name" value="GspF/PilC"/>
</dbReference>
<dbReference type="Pfam" id="PF00482">
    <property type="entry name" value="T2SSF"/>
    <property type="match status" value="2"/>
</dbReference>
<feature type="transmembrane region" description="Helical" evidence="7">
    <location>
        <begin position="293"/>
        <end position="318"/>
    </location>
</feature>
<feature type="domain" description="Type II secretion system protein GspF" evidence="8">
    <location>
        <begin position="10"/>
        <end position="128"/>
    </location>
</feature>
<feature type="transmembrane region" description="Helical" evidence="7">
    <location>
        <begin position="104"/>
        <end position="126"/>
    </location>
</feature>
<dbReference type="NCBIfam" id="NF041012">
    <property type="entry name" value="T4P_ComGB"/>
    <property type="match status" value="1"/>
</dbReference>
<evidence type="ECO:0000313" key="10">
    <source>
        <dbReference type="Proteomes" id="UP000018482"/>
    </source>
</evidence>
<dbReference type="GO" id="GO:0005886">
    <property type="term" value="C:plasma membrane"/>
    <property type="evidence" value="ECO:0007669"/>
    <property type="project" value="UniProtKB-SubCell"/>
</dbReference>
<dbReference type="PRINTS" id="PR00812">
    <property type="entry name" value="BCTERIALGSPF"/>
</dbReference>
<dbReference type="InterPro" id="IPR047692">
    <property type="entry name" value="T4P_ComGB"/>
</dbReference>
<accession>V6Z3B9</accession>
<comment type="subcellular location">
    <subcellularLocation>
        <location evidence="1">Cell membrane</location>
        <topology evidence="1">Multi-pass membrane protein</topology>
    </subcellularLocation>
</comment>
<keyword evidence="4 7" id="KW-0812">Transmembrane</keyword>
<keyword evidence="3" id="KW-1003">Cell membrane</keyword>
<gene>
    <name evidence="9" type="ORF">SAG0136_08390</name>
</gene>
<dbReference type="InterPro" id="IPR042094">
    <property type="entry name" value="T2SS_GspF_sf"/>
</dbReference>
<evidence type="ECO:0000256" key="6">
    <source>
        <dbReference type="ARBA" id="ARBA00023136"/>
    </source>
</evidence>
<comment type="caution">
    <text evidence="9">The sequence shown here is derived from an EMBL/GenBank/DDBJ whole genome shotgun (WGS) entry which is preliminary data.</text>
</comment>
<evidence type="ECO:0000256" key="7">
    <source>
        <dbReference type="SAM" id="Phobius"/>
    </source>
</evidence>
<name>V6Z3B9_STRAG</name>
<evidence type="ECO:0000256" key="1">
    <source>
        <dbReference type="ARBA" id="ARBA00004651"/>
    </source>
</evidence>
<feature type="transmembrane region" description="Helical" evidence="7">
    <location>
        <begin position="146"/>
        <end position="165"/>
    </location>
</feature>
<evidence type="ECO:0000256" key="2">
    <source>
        <dbReference type="ARBA" id="ARBA00005745"/>
    </source>
</evidence>
<protein>
    <submittedName>
        <fullName evidence="9">Competence protein CglB</fullName>
    </submittedName>
</protein>
<comment type="similarity">
    <text evidence="2">Belongs to the GSP F family.</text>
</comment>
<evidence type="ECO:0000259" key="8">
    <source>
        <dbReference type="Pfam" id="PF00482"/>
    </source>
</evidence>
<reference evidence="9 10" key="1">
    <citation type="submission" date="2013-05" db="EMBL/GenBank/DDBJ databases">
        <authorList>
            <person name="Richards V.P."/>
            <person name="Durkin S.A.S."/>
            <person name="Kim M."/>
            <person name="Pavinski Bitar P.D."/>
            <person name="Stanhope M.J."/>
            <person name="Town C.D."/>
            <person name="Venter J.C."/>
        </authorList>
    </citation>
    <scope>NUCLEOTIDE SEQUENCE [LARGE SCALE GENOMIC DNA]</scope>
    <source>
        <strain evidence="9 10">LMG 14747</strain>
    </source>
</reference>
<keyword evidence="5 7" id="KW-1133">Transmembrane helix</keyword>
<dbReference type="InterPro" id="IPR018076">
    <property type="entry name" value="T2SS_GspF_dom"/>
</dbReference>
<keyword evidence="6 7" id="KW-0472">Membrane</keyword>
<evidence type="ECO:0000313" key="9">
    <source>
        <dbReference type="EMBL" id="ESV55218.1"/>
    </source>
</evidence>
<organism evidence="9 10">
    <name type="scientific">Streptococcus agalactiae LMG 14747</name>
    <dbReference type="NCBI Taxonomy" id="1154860"/>
    <lineage>
        <taxon>Bacteria</taxon>
        <taxon>Bacillati</taxon>
        <taxon>Bacillota</taxon>
        <taxon>Bacilli</taxon>
        <taxon>Lactobacillales</taxon>
        <taxon>Streptococcaceae</taxon>
        <taxon>Streptococcus</taxon>
    </lineage>
</organism>
<evidence type="ECO:0000256" key="4">
    <source>
        <dbReference type="ARBA" id="ARBA00022692"/>
    </source>
</evidence>
<dbReference type="EMBL" id="ANQC01000120">
    <property type="protein sequence ID" value="ESV55218.1"/>
    <property type="molecule type" value="Genomic_DNA"/>
</dbReference>
<dbReference type="AlphaFoldDB" id="V6Z3B9"/>